<dbReference type="Gene3D" id="3.30.450.40">
    <property type="match status" value="2"/>
</dbReference>
<dbReference type="EMBL" id="JBHTLT010000132">
    <property type="protein sequence ID" value="MFD1206976.1"/>
    <property type="molecule type" value="Genomic_DNA"/>
</dbReference>
<comment type="caution">
    <text evidence="2">The sequence shown here is derived from an EMBL/GenBank/DDBJ whole genome shotgun (WGS) entry which is preliminary data.</text>
</comment>
<protein>
    <submittedName>
        <fullName evidence="2">GGDEF domain-containing protein</fullName>
    </submittedName>
</protein>
<dbReference type="SUPFAM" id="SSF55073">
    <property type="entry name" value="Nucleotide cyclase"/>
    <property type="match status" value="1"/>
</dbReference>
<proteinExistence type="predicted"/>
<evidence type="ECO:0000313" key="3">
    <source>
        <dbReference type="Proteomes" id="UP001597231"/>
    </source>
</evidence>
<evidence type="ECO:0000259" key="1">
    <source>
        <dbReference type="PROSITE" id="PS50887"/>
    </source>
</evidence>
<dbReference type="PANTHER" id="PTHR45138:SF9">
    <property type="entry name" value="DIGUANYLATE CYCLASE DGCM-RELATED"/>
    <property type="match status" value="1"/>
</dbReference>
<keyword evidence="3" id="KW-1185">Reference proteome</keyword>
<dbReference type="InterPro" id="IPR029787">
    <property type="entry name" value="Nucleotide_cyclase"/>
</dbReference>
<reference evidence="3" key="1">
    <citation type="journal article" date="2019" name="Int. J. Syst. Evol. Microbiol.">
        <title>The Global Catalogue of Microorganisms (GCM) 10K type strain sequencing project: providing services to taxonomists for standard genome sequencing and annotation.</title>
        <authorList>
            <consortium name="The Broad Institute Genomics Platform"/>
            <consortium name="The Broad Institute Genome Sequencing Center for Infectious Disease"/>
            <person name="Wu L."/>
            <person name="Ma J."/>
        </authorList>
    </citation>
    <scope>NUCLEOTIDE SEQUENCE [LARGE SCALE GENOMIC DNA]</scope>
    <source>
        <strain evidence="3">CCUG 53915</strain>
    </source>
</reference>
<feature type="domain" description="GGDEF" evidence="1">
    <location>
        <begin position="483"/>
        <end position="611"/>
    </location>
</feature>
<dbReference type="InterPro" id="IPR050469">
    <property type="entry name" value="Diguanylate_Cyclase"/>
</dbReference>
<gene>
    <name evidence="2" type="ORF">ACFQ38_17900</name>
</gene>
<dbReference type="Proteomes" id="UP001597231">
    <property type="component" value="Unassembled WGS sequence"/>
</dbReference>
<dbReference type="InterPro" id="IPR000160">
    <property type="entry name" value="GGDEF_dom"/>
</dbReference>
<dbReference type="RefSeq" id="WP_381482630.1">
    <property type="nucleotide sequence ID" value="NZ_JBHTLT010000132.1"/>
</dbReference>
<organism evidence="2 3">
    <name type="scientific">Sporosarcina contaminans</name>
    <dbReference type="NCBI Taxonomy" id="633403"/>
    <lineage>
        <taxon>Bacteria</taxon>
        <taxon>Bacillati</taxon>
        <taxon>Bacillota</taxon>
        <taxon>Bacilli</taxon>
        <taxon>Bacillales</taxon>
        <taxon>Caryophanaceae</taxon>
        <taxon>Sporosarcina</taxon>
    </lineage>
</organism>
<sequence length="616" mass="70314">MTDHQLTIKNVKCEMIELFIGKMDYHTLDEMLNSFTLLFMRQFEIDRATFFLYENNRFVPLNKEECIVHSTDNYTKEEKFGLGTSLISHLIGRGFGFADDYLIFRGNDQSPLGALIFKSTEQWHAFAATPYLSELKMIYGKFIAQIVDKDHLMQKEKNYRKLFEITEFFNSTMDSNVILEGMMKTINELFPMYESELLLSHDQNTNMQTYRLFDYLHERGSTIDAFLSGELTVEHASDLQCTILNAPIRGRQGIYGLLQMNAPLTTDFSYTQKNLIRMIGNAAGSALENASLYAQSHRLVNDLQLVNDASKILNSNLPLNEMLSYLKEQLLKAFKPNEIAFLFVDGEEYKISPESTALFIGNRANASIQPIIIRLKEEEEAIFDPNRTDDNGHLKEFRSLAALPITDQKVVKGWVILLHKEEYYFSFDNFKLMRSLISHSSLAISNIILRDQLQELVNKDTLTKLFTRSYLNKAVEKSMEKNEEAVFLLVDIDDFKHVNDTYGHATGDLVLQQISEFLLEETEAIGIVSRWGGEEIALFLPSVPLNDSIAFAKAIIEQIPQVTNPEVTISIGLSSWEPQKGIAFKELFQQADKALYEAKNKGKNQLVIHGAASTVH</sequence>
<dbReference type="CDD" id="cd01949">
    <property type="entry name" value="GGDEF"/>
    <property type="match status" value="1"/>
</dbReference>
<evidence type="ECO:0000313" key="2">
    <source>
        <dbReference type="EMBL" id="MFD1206976.1"/>
    </source>
</evidence>
<dbReference type="PANTHER" id="PTHR45138">
    <property type="entry name" value="REGULATORY COMPONENTS OF SENSORY TRANSDUCTION SYSTEM"/>
    <property type="match status" value="1"/>
</dbReference>
<dbReference type="Gene3D" id="3.30.70.270">
    <property type="match status" value="1"/>
</dbReference>
<dbReference type="InterPro" id="IPR043128">
    <property type="entry name" value="Rev_trsase/Diguanyl_cyclase"/>
</dbReference>
<accession>A0ABW3U1L5</accession>
<name>A0ABW3U1L5_9BACL</name>
<dbReference type="SMART" id="SM00267">
    <property type="entry name" value="GGDEF"/>
    <property type="match status" value="1"/>
</dbReference>
<dbReference type="NCBIfam" id="TIGR00254">
    <property type="entry name" value="GGDEF"/>
    <property type="match status" value="1"/>
</dbReference>
<dbReference type="SUPFAM" id="SSF55781">
    <property type="entry name" value="GAF domain-like"/>
    <property type="match status" value="2"/>
</dbReference>
<dbReference type="Pfam" id="PF00990">
    <property type="entry name" value="GGDEF"/>
    <property type="match status" value="1"/>
</dbReference>
<dbReference type="InterPro" id="IPR029016">
    <property type="entry name" value="GAF-like_dom_sf"/>
</dbReference>
<dbReference type="PROSITE" id="PS50887">
    <property type="entry name" value="GGDEF"/>
    <property type="match status" value="1"/>
</dbReference>